<dbReference type="SMART" id="SM00184">
    <property type="entry name" value="RING"/>
    <property type="match status" value="1"/>
</dbReference>
<feature type="region of interest" description="Disordered" evidence="5">
    <location>
        <begin position="182"/>
        <end position="240"/>
    </location>
</feature>
<keyword evidence="1" id="KW-0479">Metal-binding</keyword>
<evidence type="ECO:0000313" key="7">
    <source>
        <dbReference type="EMBL" id="GJJ76202.1"/>
    </source>
</evidence>
<dbReference type="PANTHER" id="PTHR23327">
    <property type="entry name" value="RING FINGER PROTEIN 127"/>
    <property type="match status" value="1"/>
</dbReference>
<name>A0A9P3HH39_9FUNG</name>
<dbReference type="InterPro" id="IPR001841">
    <property type="entry name" value="Znf_RING"/>
</dbReference>
<evidence type="ECO:0000313" key="8">
    <source>
        <dbReference type="Proteomes" id="UP000827284"/>
    </source>
</evidence>
<evidence type="ECO:0000259" key="6">
    <source>
        <dbReference type="PROSITE" id="PS50089"/>
    </source>
</evidence>
<gene>
    <name evidence="7" type="ORF">EMPS_08561</name>
</gene>
<keyword evidence="3" id="KW-0862">Zinc</keyword>
<dbReference type="Gene3D" id="3.30.40.10">
    <property type="entry name" value="Zinc/RING finger domain, C3HC4 (zinc finger)"/>
    <property type="match status" value="1"/>
</dbReference>
<feature type="compositionally biased region" description="Acidic residues" evidence="5">
    <location>
        <begin position="268"/>
        <end position="277"/>
    </location>
</feature>
<evidence type="ECO:0000256" key="5">
    <source>
        <dbReference type="SAM" id="MobiDB-lite"/>
    </source>
</evidence>
<dbReference type="PROSITE" id="PS50089">
    <property type="entry name" value="ZF_RING_2"/>
    <property type="match status" value="1"/>
</dbReference>
<dbReference type="AlphaFoldDB" id="A0A9P3HH39"/>
<feature type="compositionally biased region" description="Acidic residues" evidence="5">
    <location>
        <begin position="198"/>
        <end position="218"/>
    </location>
</feature>
<protein>
    <recommendedName>
        <fullName evidence="6">RING-type domain-containing protein</fullName>
    </recommendedName>
</protein>
<reference evidence="7" key="1">
    <citation type="submission" date="2021-11" db="EMBL/GenBank/DDBJ databases">
        <authorList>
            <person name="Herlambang A."/>
            <person name="Guo Y."/>
            <person name="Takashima Y."/>
            <person name="Nishizawa T."/>
        </authorList>
    </citation>
    <scope>NUCLEOTIDE SEQUENCE</scope>
    <source>
        <strain evidence="7">E1425</strain>
    </source>
</reference>
<feature type="compositionally biased region" description="Pro residues" evidence="5">
    <location>
        <begin position="57"/>
        <end position="67"/>
    </location>
</feature>
<feature type="compositionally biased region" description="Polar residues" evidence="5">
    <location>
        <begin position="81"/>
        <end position="99"/>
    </location>
</feature>
<feature type="region of interest" description="Disordered" evidence="5">
    <location>
        <begin position="256"/>
        <end position="277"/>
    </location>
</feature>
<dbReference type="Pfam" id="PF00097">
    <property type="entry name" value="zf-C3HC4"/>
    <property type="match status" value="1"/>
</dbReference>
<evidence type="ECO:0000256" key="1">
    <source>
        <dbReference type="ARBA" id="ARBA00022723"/>
    </source>
</evidence>
<dbReference type="GO" id="GO:0008270">
    <property type="term" value="F:zinc ion binding"/>
    <property type="evidence" value="ECO:0007669"/>
    <property type="project" value="UniProtKB-KW"/>
</dbReference>
<dbReference type="InterPro" id="IPR017907">
    <property type="entry name" value="Znf_RING_CS"/>
</dbReference>
<keyword evidence="2 4" id="KW-0863">Zinc-finger</keyword>
<dbReference type="SUPFAM" id="SSF57850">
    <property type="entry name" value="RING/U-box"/>
    <property type="match status" value="1"/>
</dbReference>
<dbReference type="InterPro" id="IPR018957">
    <property type="entry name" value="Znf_C3HC4_RING-type"/>
</dbReference>
<accession>A0A9P3HH39</accession>
<evidence type="ECO:0000256" key="3">
    <source>
        <dbReference type="ARBA" id="ARBA00022833"/>
    </source>
</evidence>
<dbReference type="PANTHER" id="PTHR23327:SF42">
    <property type="entry name" value="LON PEPTIDASE N-TERMINAL DOMAIN AND RING FINGER PROTEIN C14F5.10C"/>
    <property type="match status" value="1"/>
</dbReference>
<evidence type="ECO:0000256" key="2">
    <source>
        <dbReference type="ARBA" id="ARBA00022771"/>
    </source>
</evidence>
<evidence type="ECO:0000256" key="4">
    <source>
        <dbReference type="PROSITE-ProRule" id="PRU00175"/>
    </source>
</evidence>
<feature type="compositionally biased region" description="Acidic residues" evidence="5">
    <location>
        <begin position="348"/>
        <end position="357"/>
    </location>
</feature>
<feature type="compositionally biased region" description="Polar residues" evidence="5">
    <location>
        <begin position="395"/>
        <end position="407"/>
    </location>
</feature>
<dbReference type="Proteomes" id="UP000827284">
    <property type="component" value="Unassembled WGS sequence"/>
</dbReference>
<dbReference type="PROSITE" id="PS00518">
    <property type="entry name" value="ZF_RING_1"/>
    <property type="match status" value="1"/>
</dbReference>
<dbReference type="EMBL" id="BQFW01000012">
    <property type="protein sequence ID" value="GJJ76202.1"/>
    <property type="molecule type" value="Genomic_DNA"/>
</dbReference>
<feature type="compositionally biased region" description="Low complexity" evidence="5">
    <location>
        <begin position="359"/>
        <end position="381"/>
    </location>
</feature>
<feature type="compositionally biased region" description="Low complexity" evidence="5">
    <location>
        <begin position="29"/>
        <end position="56"/>
    </location>
</feature>
<feature type="domain" description="RING-type" evidence="6">
    <location>
        <begin position="497"/>
        <end position="537"/>
    </location>
</feature>
<feature type="compositionally biased region" description="Polar residues" evidence="5">
    <location>
        <begin position="121"/>
        <end position="153"/>
    </location>
</feature>
<reference evidence="7" key="2">
    <citation type="journal article" date="2022" name="Microbiol. Resour. Announc.">
        <title>Whole-Genome Sequence of Entomortierella parvispora E1425, a Mucoromycotan Fungus Associated with Burkholderiaceae-Related Endosymbiotic Bacteria.</title>
        <authorList>
            <person name="Herlambang A."/>
            <person name="Guo Y."/>
            <person name="Takashima Y."/>
            <person name="Narisawa K."/>
            <person name="Ohta H."/>
            <person name="Nishizawa T."/>
        </authorList>
    </citation>
    <scope>NUCLEOTIDE SEQUENCE</scope>
    <source>
        <strain evidence="7">E1425</strain>
    </source>
</reference>
<dbReference type="OrthoDB" id="6270329at2759"/>
<keyword evidence="8" id="KW-1185">Reference proteome</keyword>
<feature type="region of interest" description="Disordered" evidence="5">
    <location>
        <begin position="1"/>
        <end position="153"/>
    </location>
</feature>
<organism evidence="7 8">
    <name type="scientific">Entomortierella parvispora</name>
    <dbReference type="NCBI Taxonomy" id="205924"/>
    <lineage>
        <taxon>Eukaryota</taxon>
        <taxon>Fungi</taxon>
        <taxon>Fungi incertae sedis</taxon>
        <taxon>Mucoromycota</taxon>
        <taxon>Mortierellomycotina</taxon>
        <taxon>Mortierellomycetes</taxon>
        <taxon>Mortierellales</taxon>
        <taxon>Mortierellaceae</taxon>
        <taxon>Entomortierella</taxon>
    </lineage>
</organism>
<comment type="caution">
    <text evidence="7">The sequence shown here is derived from an EMBL/GenBank/DDBJ whole genome shotgun (WGS) entry which is preliminary data.</text>
</comment>
<sequence>MDTTKASPRKRKASQDAEGEQNHADHRFPAGPSSAISSAATSTPTTVLTTASDSPKAPTPTSVPVPAPELLSEPVPALEPISTSPQENITSTETTQRGISPSAIAQYPSTPTPQADHAQTERNALQAGTSSQHAVTTATTPIIGTNSGNPVQTTEVTHNINTHRQSGDDIVQRAAEFIDLLDGNEENTDTENHPVIVLDDDDDDDDEDYGSEDVEHDDDESHHNSTQDIDDDGNVSGDSDATDRWRRWLRQRQQQYLDAQERESAIVVEDEEDDLDQDEELALNAPGRRYVTTIDSRSPSRHPSRSRSGSVDSAYRGRSRNSRTYWHATTPPLHSRRQASSRAPDVVISDDNDDYDYEQTAAGTSAGHAAAAAAAAASSSSSHRHHHQRRHPTESHTNTNTSDNNATGGHGFANMSQMFWDAFEEHGRRQAEIVAPRTAIPSRISPSPSLTLPTSNSSATVSSAVATPPVVTVAPTATPVVTEPVVKTSRITDRLRCSICLELPAAPTITRCGHLFCRPCITQAQALGMGRKCPVCRTTLTASRLQNMIFETAAPAPTLVE</sequence>
<dbReference type="GO" id="GO:0061630">
    <property type="term" value="F:ubiquitin protein ligase activity"/>
    <property type="evidence" value="ECO:0007669"/>
    <property type="project" value="TreeGrafter"/>
</dbReference>
<proteinExistence type="predicted"/>
<dbReference type="InterPro" id="IPR013083">
    <property type="entry name" value="Znf_RING/FYVE/PHD"/>
</dbReference>
<feature type="region of interest" description="Disordered" evidence="5">
    <location>
        <begin position="293"/>
        <end position="411"/>
    </location>
</feature>